<dbReference type="RefSeq" id="WP_013688779.1">
    <property type="nucleotide sequence ID" value="NC_015321.1"/>
</dbReference>
<reference evidence="3" key="2">
    <citation type="submission" date="2011-02" db="EMBL/GenBank/DDBJ databases">
        <title>The complete genome of Fluviicola taffensis DSM 16823.</title>
        <authorList>
            <consortium name="US DOE Joint Genome Institute (JGI-PGF)"/>
            <person name="Lucas S."/>
            <person name="Copeland A."/>
            <person name="Lapidus A."/>
            <person name="Bruce D."/>
            <person name="Goodwin L."/>
            <person name="Pitluck S."/>
            <person name="Kyrpides N."/>
            <person name="Mavromatis K."/>
            <person name="Ivanova N."/>
            <person name="Mikhailova N."/>
            <person name="Pagani I."/>
            <person name="Chertkov O."/>
            <person name="Detter J.C."/>
            <person name="Han C."/>
            <person name="Tapia R."/>
            <person name="Land M."/>
            <person name="Hauser L."/>
            <person name="Markowitz V."/>
            <person name="Cheng J.-F."/>
            <person name="Hugenholtz P."/>
            <person name="Woyke T."/>
            <person name="Wu D."/>
            <person name="Tindall B."/>
            <person name="Pomrenke H.G."/>
            <person name="Brambilla E."/>
            <person name="Klenk H.-P."/>
            <person name="Eisen J.A."/>
        </authorList>
    </citation>
    <scope>NUCLEOTIDE SEQUENCE [LARGE SCALE GENOMIC DNA]</scope>
    <source>
        <strain evidence="3">DSM 16823 / RW262 / RW262</strain>
    </source>
</reference>
<dbReference type="HOGENOM" id="CLU_775917_0_0_10"/>
<protein>
    <submittedName>
        <fullName evidence="2">Uncharacterized protein</fullName>
    </submittedName>
</protein>
<reference evidence="2 3" key="1">
    <citation type="journal article" date="2011" name="Stand. Genomic Sci.">
        <title>Complete genome sequence of the gliding freshwater bacterium Fluviicola taffensis type strain (RW262).</title>
        <authorList>
            <person name="Woyke T."/>
            <person name="Chertkov O."/>
            <person name="Lapidus A."/>
            <person name="Nolan M."/>
            <person name="Lucas S."/>
            <person name="Del Rio T.G."/>
            <person name="Tice H."/>
            <person name="Cheng J.F."/>
            <person name="Tapia R."/>
            <person name="Han C."/>
            <person name="Goodwin L."/>
            <person name="Pitluck S."/>
            <person name="Liolios K."/>
            <person name="Pagani I."/>
            <person name="Ivanova N."/>
            <person name="Huntemann M."/>
            <person name="Mavromatis K."/>
            <person name="Mikhailova N."/>
            <person name="Pati A."/>
            <person name="Chen A."/>
            <person name="Palaniappan K."/>
            <person name="Land M."/>
            <person name="Hauser L."/>
            <person name="Brambilla E.M."/>
            <person name="Rohde M."/>
            <person name="Mwirichia R."/>
            <person name="Sikorski J."/>
            <person name="Tindall B.J."/>
            <person name="Goker M."/>
            <person name="Bristow J."/>
            <person name="Eisen J.A."/>
            <person name="Markowitz V."/>
            <person name="Hugenholtz P."/>
            <person name="Klenk H.P."/>
            <person name="Kyrpides N.C."/>
        </authorList>
    </citation>
    <scope>NUCLEOTIDE SEQUENCE [LARGE SCALE GENOMIC DNA]</scope>
    <source>
        <strain evidence="3">DSM 16823 / RW262 / RW262</strain>
    </source>
</reference>
<evidence type="ECO:0000256" key="1">
    <source>
        <dbReference type="SAM" id="SignalP"/>
    </source>
</evidence>
<keyword evidence="1" id="KW-0732">Signal</keyword>
<proteinExistence type="predicted"/>
<dbReference type="PROSITE" id="PS51257">
    <property type="entry name" value="PROKAR_LIPOPROTEIN"/>
    <property type="match status" value="1"/>
</dbReference>
<feature type="chain" id="PRO_5003278680" evidence="1">
    <location>
        <begin position="24"/>
        <end position="374"/>
    </location>
</feature>
<name>F2IJC5_FLUTR</name>
<accession>F2IJC5</accession>
<organism evidence="2 3">
    <name type="scientific">Fluviicola taffensis (strain DSM 16823 / NCIMB 13979 / RW262)</name>
    <dbReference type="NCBI Taxonomy" id="755732"/>
    <lineage>
        <taxon>Bacteria</taxon>
        <taxon>Pseudomonadati</taxon>
        <taxon>Bacteroidota</taxon>
        <taxon>Flavobacteriia</taxon>
        <taxon>Flavobacteriales</taxon>
        <taxon>Crocinitomicaceae</taxon>
        <taxon>Fluviicola</taxon>
    </lineage>
</organism>
<dbReference type="eggNOG" id="COG1572">
    <property type="taxonomic scope" value="Bacteria"/>
</dbReference>
<dbReference type="AlphaFoldDB" id="F2IJC5"/>
<sequence length="374" mass="39880" precursor="true">MKRKIRVAMWSVLSLALVFVSCKKNNPEPEPEPTPTPTPTNCNVVEVNPTGIAVTISTPTTWTAGNVYAVTSKVTVTSVLTIEAGAIIKLDVSGGFEVINSGKISANGTSSQHITFTSIKDDTYCGDSNGDGTATGPLKGDWQNIYLNGGTNNSFAYCDILYSGRSDYNAVEISVAGPIFTFDHCTFAHTLSSNSSSGAYVFHGGSYMSDPSVSVFTNNVFYDNDRPLYCSFDYTVNTNNSFHNPANVNQKNTRNGIFMWGGIGASVSYNVSEVPYVFMTDFSGGGSAAVRNVNIGNNVVLKFMSSSWGISRGTNNHINLGSGVVFTSYKDDANGGDTNGDGNSSNPAVGDWNGFWDYASNSYVSGSYILYAAN</sequence>
<keyword evidence="3" id="KW-1185">Reference proteome</keyword>
<evidence type="ECO:0000313" key="3">
    <source>
        <dbReference type="Proteomes" id="UP000007463"/>
    </source>
</evidence>
<dbReference type="KEGG" id="fte:Fluta_4060"/>
<feature type="signal peptide" evidence="1">
    <location>
        <begin position="1"/>
        <end position="23"/>
    </location>
</feature>
<dbReference type="OrthoDB" id="1521716at2"/>
<dbReference type="EMBL" id="CP002542">
    <property type="protein sequence ID" value="AEA46022.1"/>
    <property type="molecule type" value="Genomic_DNA"/>
</dbReference>
<dbReference type="Proteomes" id="UP000007463">
    <property type="component" value="Chromosome"/>
</dbReference>
<gene>
    <name evidence="2" type="ordered locus">Fluta_4060</name>
</gene>
<evidence type="ECO:0000313" key="2">
    <source>
        <dbReference type="EMBL" id="AEA46022.1"/>
    </source>
</evidence>